<dbReference type="GO" id="GO:0009318">
    <property type="term" value="C:exodeoxyribonuclease VII complex"/>
    <property type="evidence" value="ECO:0007669"/>
    <property type="project" value="InterPro"/>
</dbReference>
<dbReference type="Gene3D" id="2.60.40.1590">
    <property type="entry name" value="Peptidoglycan hydrolase domains"/>
    <property type="match status" value="1"/>
</dbReference>
<keyword evidence="1" id="KW-0963">Cytoplasm</keyword>
<gene>
    <name evidence="8" type="primary">xseA</name>
    <name evidence="8" type="ORF">SPIL2461_LOCUS7107</name>
</gene>
<dbReference type="NCBIfam" id="TIGR00237">
    <property type="entry name" value="xseA"/>
    <property type="match status" value="1"/>
</dbReference>
<dbReference type="GO" id="GO:0006308">
    <property type="term" value="P:DNA catabolic process"/>
    <property type="evidence" value="ECO:0007669"/>
    <property type="project" value="InterPro"/>
</dbReference>
<evidence type="ECO:0000259" key="6">
    <source>
        <dbReference type="Pfam" id="PF02601"/>
    </source>
</evidence>
<evidence type="ECO:0000256" key="2">
    <source>
        <dbReference type="ARBA" id="ARBA00022722"/>
    </source>
</evidence>
<dbReference type="InterPro" id="IPR011055">
    <property type="entry name" value="Dup_hybrid_motif"/>
</dbReference>
<dbReference type="CDD" id="cd12797">
    <property type="entry name" value="M23_peptidase"/>
    <property type="match status" value="1"/>
</dbReference>
<evidence type="ECO:0000313" key="9">
    <source>
        <dbReference type="Proteomes" id="UP000649617"/>
    </source>
</evidence>
<evidence type="ECO:0000256" key="3">
    <source>
        <dbReference type="ARBA" id="ARBA00022801"/>
    </source>
</evidence>
<reference evidence="8" key="1">
    <citation type="submission" date="2021-02" db="EMBL/GenBank/DDBJ databases">
        <authorList>
            <person name="Dougan E. K."/>
            <person name="Rhodes N."/>
            <person name="Thang M."/>
            <person name="Chan C."/>
        </authorList>
    </citation>
    <scope>NUCLEOTIDE SEQUENCE</scope>
</reference>
<dbReference type="Proteomes" id="UP000649617">
    <property type="component" value="Unassembled WGS sequence"/>
</dbReference>
<keyword evidence="2" id="KW-0540">Nuclease</keyword>
<dbReference type="Pfam" id="PF02601">
    <property type="entry name" value="Exonuc_VII_L"/>
    <property type="match status" value="1"/>
</dbReference>
<dbReference type="InterPro" id="IPR025824">
    <property type="entry name" value="OB-fold_nuc-bd_dom"/>
</dbReference>
<dbReference type="PANTHER" id="PTHR30008">
    <property type="entry name" value="EXODEOXYRIBONUCLEASE 7 LARGE SUBUNIT"/>
    <property type="match status" value="1"/>
</dbReference>
<dbReference type="AlphaFoldDB" id="A0A812NGV7"/>
<dbReference type="InterPro" id="IPR003753">
    <property type="entry name" value="Exonuc_VII_L"/>
</dbReference>
<keyword evidence="3" id="KW-0378">Hydrolase</keyword>
<dbReference type="CDD" id="cd04489">
    <property type="entry name" value="ExoVII_LU_OBF"/>
    <property type="match status" value="1"/>
</dbReference>
<dbReference type="Pfam" id="PF01551">
    <property type="entry name" value="Peptidase_M23"/>
    <property type="match status" value="1"/>
</dbReference>
<feature type="domain" description="OB-fold nucleic acid binding" evidence="7">
    <location>
        <begin position="2"/>
        <end position="70"/>
    </location>
</feature>
<evidence type="ECO:0000259" key="5">
    <source>
        <dbReference type="Pfam" id="PF01551"/>
    </source>
</evidence>
<keyword evidence="9" id="KW-1185">Reference proteome</keyword>
<dbReference type="InterPro" id="IPR020579">
    <property type="entry name" value="Exonuc_VII_lsu_C"/>
</dbReference>
<evidence type="ECO:0000259" key="7">
    <source>
        <dbReference type="Pfam" id="PF13742"/>
    </source>
</evidence>
<dbReference type="EMBL" id="CAJNIZ010011112">
    <property type="protein sequence ID" value="CAE7312382.1"/>
    <property type="molecule type" value="Genomic_DNA"/>
</dbReference>
<comment type="caution">
    <text evidence="8">The sequence shown here is derived from an EMBL/GenBank/DDBJ whole genome shotgun (WGS) entry which is preliminary data.</text>
</comment>
<dbReference type="GO" id="GO:0003676">
    <property type="term" value="F:nucleic acid binding"/>
    <property type="evidence" value="ECO:0007669"/>
    <property type="project" value="InterPro"/>
</dbReference>
<feature type="domain" description="Exonuclease VII large subunit C-terminal" evidence="6">
    <location>
        <begin position="94"/>
        <end position="403"/>
    </location>
</feature>
<dbReference type="Pfam" id="PF13742">
    <property type="entry name" value="tRNA_anti_2"/>
    <property type="match status" value="1"/>
</dbReference>
<dbReference type="Gene3D" id="2.70.70.10">
    <property type="entry name" value="Glucose Permease (Domain IIA)"/>
    <property type="match status" value="1"/>
</dbReference>
<dbReference type="InterPro" id="IPR016047">
    <property type="entry name" value="M23ase_b-sheet_dom"/>
</dbReference>
<dbReference type="FunFam" id="2.70.70.10:FF:000019">
    <property type="entry name" value="M23 family peptidase"/>
    <property type="match status" value="1"/>
</dbReference>
<protein>
    <submittedName>
        <fullName evidence="8">XseA protein</fullName>
    </submittedName>
</protein>
<evidence type="ECO:0000313" key="8">
    <source>
        <dbReference type="EMBL" id="CAE7312382.1"/>
    </source>
</evidence>
<sequence>MGEMSNFARPRSGHWYFSLKDENAQVRCAMFANRNRSVALQPGDGQLVIARGRVSLYEGRGDFQVIVDSLEAAGEGALRQAFDQLKLKLAAEGLFDAQLKQPLPAIPQHVAVITSPTGAAIRDVIAVWQRRFPGLRVTLIPSSVQGPAAEAELLAAFEKLPMLAPDIVLLTRGGGSLEDLWSFNLESVARACAACPFPTVSAVGHEIDVSICDFVADVRAPTPSAAAELIAPDAAAMQLTLQQQLRNLTRVWQRDLHSHQQQIKHLQRRLPNPEQIITRFGQRIDDASLRLEAAFERKLNFLRLQVTSQQKQLQALGPTEQLLSAKRNLASLQTRLAYTMRQQLATRTNRIAGISRMLHGVSPLPTINRGFALVENNSGNVVASIEQLDEGDITTTYLQEKQVIKLVGAILLSGLYIIAAHADDTIAQPSPATTSVPGGVYVWTPPANATDITFQGSTVMRYGQQVLVGLPISAKPGTATLRYVADGQPQRHSFVIEDKTYTEQRLTIENKAMVTPPPETLSRIRAESVRQKALYNTFAQSADLSDGFQLPLEGITTSLFGHRRFFNDQPRSPHSGLDIAADTGTPVSAAASATVTLADDLYFNGKTLFLDHGQGLITMYCHLSELLVEEGDQVTQGEVIGLVGATGRVTGPHLHWSVSLNGYRVDPETFLATINRLRELP</sequence>
<keyword evidence="4" id="KW-0269">Exonuclease</keyword>
<proteinExistence type="inferred from homology"/>
<dbReference type="HAMAP" id="MF_00378">
    <property type="entry name" value="Exonuc_7_L"/>
    <property type="match status" value="1"/>
</dbReference>
<dbReference type="SUPFAM" id="SSF51261">
    <property type="entry name" value="Duplicated hybrid motif"/>
    <property type="match status" value="1"/>
</dbReference>
<name>A0A812NGV7_SYMPI</name>
<evidence type="ECO:0000256" key="4">
    <source>
        <dbReference type="ARBA" id="ARBA00022839"/>
    </source>
</evidence>
<dbReference type="OrthoDB" id="449264at2759"/>
<feature type="domain" description="M23ase beta-sheet core" evidence="5">
    <location>
        <begin position="573"/>
        <end position="667"/>
    </location>
</feature>
<accession>A0A812NGV7</accession>
<organism evidence="8 9">
    <name type="scientific">Symbiodinium pilosum</name>
    <name type="common">Dinoflagellate</name>
    <dbReference type="NCBI Taxonomy" id="2952"/>
    <lineage>
        <taxon>Eukaryota</taxon>
        <taxon>Sar</taxon>
        <taxon>Alveolata</taxon>
        <taxon>Dinophyceae</taxon>
        <taxon>Suessiales</taxon>
        <taxon>Symbiodiniaceae</taxon>
        <taxon>Symbiodinium</taxon>
    </lineage>
</organism>
<dbReference type="GO" id="GO:0008855">
    <property type="term" value="F:exodeoxyribonuclease VII activity"/>
    <property type="evidence" value="ECO:0007669"/>
    <property type="project" value="InterPro"/>
</dbReference>
<dbReference type="PANTHER" id="PTHR30008:SF0">
    <property type="entry name" value="EXODEOXYRIBONUCLEASE 7 LARGE SUBUNIT"/>
    <property type="match status" value="1"/>
</dbReference>
<evidence type="ECO:0000256" key="1">
    <source>
        <dbReference type="ARBA" id="ARBA00022490"/>
    </source>
</evidence>